<dbReference type="InterPro" id="IPR050951">
    <property type="entry name" value="Retrovirus_Pol_polyprotein"/>
</dbReference>
<dbReference type="PANTHER" id="PTHR37984">
    <property type="entry name" value="PROTEIN CBG26694"/>
    <property type="match status" value="1"/>
</dbReference>
<dbReference type="GO" id="GO:0015074">
    <property type="term" value="P:DNA integration"/>
    <property type="evidence" value="ECO:0007669"/>
    <property type="project" value="InterPro"/>
</dbReference>
<dbReference type="PROSITE" id="PS50994">
    <property type="entry name" value="INTEGRASE"/>
    <property type="match status" value="1"/>
</dbReference>
<dbReference type="PANTHER" id="PTHR37984:SF5">
    <property type="entry name" value="PROTEIN NYNRIN-LIKE"/>
    <property type="match status" value="1"/>
</dbReference>
<sequence>MKKQAAEMAPYLASFINGVLPTNPKHARKLKKTMKRYFVDGSTLYRKGFNGEPLKCLGEFGIPYKIVTDNGTPFVNKQVGSTLSGYGIKHRRSTPYYPQGNGQAEPQTKLC</sequence>
<protein>
    <recommendedName>
        <fullName evidence="2">Integrase catalytic domain-containing protein</fullName>
    </recommendedName>
</protein>
<dbReference type="SUPFAM" id="SSF53098">
    <property type="entry name" value="Ribonuclease H-like"/>
    <property type="match status" value="1"/>
</dbReference>
<dbReference type="InterPro" id="IPR012337">
    <property type="entry name" value="RNaseH-like_sf"/>
</dbReference>
<evidence type="ECO:0000256" key="1">
    <source>
        <dbReference type="SAM" id="MobiDB-lite"/>
    </source>
</evidence>
<organism evidence="3 4">
    <name type="scientific">Prunus dulcis</name>
    <name type="common">Almond</name>
    <name type="synonym">Amygdalus dulcis</name>
    <dbReference type="NCBI Taxonomy" id="3755"/>
    <lineage>
        <taxon>Eukaryota</taxon>
        <taxon>Viridiplantae</taxon>
        <taxon>Streptophyta</taxon>
        <taxon>Embryophyta</taxon>
        <taxon>Tracheophyta</taxon>
        <taxon>Spermatophyta</taxon>
        <taxon>Magnoliopsida</taxon>
        <taxon>eudicotyledons</taxon>
        <taxon>Gunneridae</taxon>
        <taxon>Pentapetalae</taxon>
        <taxon>rosids</taxon>
        <taxon>fabids</taxon>
        <taxon>Rosales</taxon>
        <taxon>Rosaceae</taxon>
        <taxon>Amygdaloideae</taxon>
        <taxon>Amygdaleae</taxon>
        <taxon>Prunus</taxon>
    </lineage>
</organism>
<reference evidence="3 4" key="1">
    <citation type="journal article" date="2022" name="G3 (Bethesda)">
        <title>Whole-genome sequence and methylome profiling of the almond [Prunus dulcis (Mill.) D.A. Webb] cultivar 'Nonpareil'.</title>
        <authorList>
            <person name="D'Amico-Willman K.M."/>
            <person name="Ouma W.Z."/>
            <person name="Meulia T."/>
            <person name="Sideli G.M."/>
            <person name="Gradziel T.M."/>
            <person name="Fresnedo-Ramirez J."/>
        </authorList>
    </citation>
    <scope>NUCLEOTIDE SEQUENCE [LARGE SCALE GENOMIC DNA]</scope>
    <source>
        <strain evidence="3">Clone GOH B32 T37-40</strain>
    </source>
</reference>
<dbReference type="InterPro" id="IPR036397">
    <property type="entry name" value="RNaseH_sf"/>
</dbReference>
<dbReference type="Proteomes" id="UP001054821">
    <property type="component" value="Chromosome 1"/>
</dbReference>
<dbReference type="InterPro" id="IPR001584">
    <property type="entry name" value="Integrase_cat-core"/>
</dbReference>
<accession>A0AAD4ZM25</accession>
<evidence type="ECO:0000259" key="2">
    <source>
        <dbReference type="PROSITE" id="PS50994"/>
    </source>
</evidence>
<comment type="caution">
    <text evidence="3">The sequence shown here is derived from an EMBL/GenBank/DDBJ whole genome shotgun (WGS) entry which is preliminary data.</text>
</comment>
<evidence type="ECO:0000313" key="3">
    <source>
        <dbReference type="EMBL" id="KAI5350541.1"/>
    </source>
</evidence>
<dbReference type="EMBL" id="JAJFAZ020000001">
    <property type="protein sequence ID" value="KAI5350541.1"/>
    <property type="molecule type" value="Genomic_DNA"/>
</dbReference>
<proteinExistence type="predicted"/>
<name>A0AAD4ZM25_PRUDU</name>
<keyword evidence="4" id="KW-1185">Reference proteome</keyword>
<feature type="domain" description="Integrase catalytic" evidence="2">
    <location>
        <begin position="61"/>
        <end position="111"/>
    </location>
</feature>
<feature type="compositionally biased region" description="Polar residues" evidence="1">
    <location>
        <begin position="100"/>
        <end position="111"/>
    </location>
</feature>
<feature type="region of interest" description="Disordered" evidence="1">
    <location>
        <begin position="86"/>
        <end position="111"/>
    </location>
</feature>
<dbReference type="GO" id="GO:0003676">
    <property type="term" value="F:nucleic acid binding"/>
    <property type="evidence" value="ECO:0007669"/>
    <property type="project" value="InterPro"/>
</dbReference>
<dbReference type="Gene3D" id="3.30.420.10">
    <property type="entry name" value="Ribonuclease H-like superfamily/Ribonuclease H"/>
    <property type="match status" value="1"/>
</dbReference>
<gene>
    <name evidence="3" type="ORF">L3X38_003432</name>
</gene>
<evidence type="ECO:0000313" key="4">
    <source>
        <dbReference type="Proteomes" id="UP001054821"/>
    </source>
</evidence>
<dbReference type="AlphaFoldDB" id="A0AAD4ZM25"/>